<evidence type="ECO:0000256" key="1">
    <source>
        <dbReference type="SAM" id="MobiDB-lite"/>
    </source>
</evidence>
<organism evidence="2 3">
    <name type="scientific">Smittium mucronatum</name>
    <dbReference type="NCBI Taxonomy" id="133383"/>
    <lineage>
        <taxon>Eukaryota</taxon>
        <taxon>Fungi</taxon>
        <taxon>Fungi incertae sedis</taxon>
        <taxon>Zoopagomycota</taxon>
        <taxon>Kickxellomycotina</taxon>
        <taxon>Harpellomycetes</taxon>
        <taxon>Harpellales</taxon>
        <taxon>Legeriomycetaceae</taxon>
        <taxon>Smittium</taxon>
    </lineage>
</organism>
<dbReference type="OrthoDB" id="5655664at2759"/>
<feature type="region of interest" description="Disordered" evidence="1">
    <location>
        <begin position="319"/>
        <end position="452"/>
    </location>
</feature>
<feature type="compositionally biased region" description="Basic and acidic residues" evidence="1">
    <location>
        <begin position="329"/>
        <end position="340"/>
    </location>
</feature>
<proteinExistence type="predicted"/>
<dbReference type="Proteomes" id="UP000187455">
    <property type="component" value="Unassembled WGS sequence"/>
</dbReference>
<keyword evidence="3" id="KW-1185">Reference proteome</keyword>
<gene>
    <name evidence="2" type="ORF">AYI68_g8340</name>
</gene>
<feature type="compositionally biased region" description="Low complexity" evidence="1">
    <location>
        <begin position="392"/>
        <end position="401"/>
    </location>
</feature>
<protein>
    <submittedName>
        <fullName evidence="2">Uncharacterized protein</fullName>
    </submittedName>
</protein>
<name>A0A1R0GL65_9FUNG</name>
<dbReference type="EMBL" id="LSSL01007770">
    <property type="protein sequence ID" value="OLY77624.1"/>
    <property type="molecule type" value="Genomic_DNA"/>
</dbReference>
<dbReference type="AlphaFoldDB" id="A0A1R0GL65"/>
<comment type="caution">
    <text evidence="2">The sequence shown here is derived from an EMBL/GenBank/DDBJ whole genome shotgun (WGS) entry which is preliminary data.</text>
</comment>
<sequence>MSKEKNLEIQLDYLQLAAKTVFKQSPVVSAILGKRFLDLIDDSGRDKLLQTKYNKISTTRAGNSSQKIKIGKNQKPINTNASLLPEANSFGKLMCRHCGNLLVVGFTANSFRVESNSQFSAFKNSDLNNSTKSNRKKNIKKDKERNIKKVTNAQDINFETEKPFTVMDFGSRNSISIHCNLCLLESVFLCASQYKAIQISKSKILSDEDVGKIHQDRMIGTKIGMLLEEGLKKISKLKSDSLKPKELTPLEIRAAELKRAKSNKKSESKTELVVCSTKNDRKTSSDIESFICYDSREGIDTKLESSIISNLNENTKNFQETNEASSHAVESDNSKQKIPYENRINSGKFKLQNSKKVKPLPKSSQQDSINQSKNPKTTFNTKESFSISAPQKIPNINPKNNSQTMVSSKKRKSNNLASLQSLLKKKEKNQKTGNNEASNPGKYSLTDFLNTL</sequence>
<evidence type="ECO:0000313" key="3">
    <source>
        <dbReference type="Proteomes" id="UP000187455"/>
    </source>
</evidence>
<feature type="compositionally biased region" description="Polar residues" evidence="1">
    <location>
        <begin position="362"/>
        <end position="389"/>
    </location>
</feature>
<reference evidence="2 3" key="1">
    <citation type="journal article" date="2016" name="Mol. Biol. Evol.">
        <title>Genome-Wide Survey of Gut Fungi (Harpellales) Reveals the First Horizontally Transferred Ubiquitin Gene from a Mosquito Host.</title>
        <authorList>
            <person name="Wang Y."/>
            <person name="White M.M."/>
            <person name="Kvist S."/>
            <person name="Moncalvo J.M."/>
        </authorList>
    </citation>
    <scope>NUCLEOTIDE SEQUENCE [LARGE SCALE GENOMIC DNA]</scope>
    <source>
        <strain evidence="2 3">ALG-7-W6</strain>
    </source>
</reference>
<evidence type="ECO:0000313" key="2">
    <source>
        <dbReference type="EMBL" id="OLY77624.1"/>
    </source>
</evidence>
<accession>A0A1R0GL65</accession>